<dbReference type="Proteomes" id="UP001348817">
    <property type="component" value="Chromosome"/>
</dbReference>
<feature type="chain" id="PRO_5043403767" description="DUF4468 domain-containing protein" evidence="1">
    <location>
        <begin position="21"/>
        <end position="219"/>
    </location>
</feature>
<keyword evidence="3" id="KW-1185">Reference proteome</keyword>
<evidence type="ECO:0008006" key="4">
    <source>
        <dbReference type="Google" id="ProtNLM"/>
    </source>
</evidence>
<accession>A0AAU9C9D8</accession>
<dbReference type="KEGG" id="fax:FUAX_11830"/>
<reference evidence="2 3" key="1">
    <citation type="submission" date="2021-12" db="EMBL/GenBank/DDBJ databases">
        <title>Genome sequencing of bacteria with rrn-lacking chromosome and rrn-plasmid.</title>
        <authorList>
            <person name="Anda M."/>
            <person name="Iwasaki W."/>
        </authorList>
    </citation>
    <scope>NUCLEOTIDE SEQUENCE [LARGE SCALE GENOMIC DNA]</scope>
    <source>
        <strain evidence="2 3">DSM 100852</strain>
    </source>
</reference>
<protein>
    <recommendedName>
        <fullName evidence="4">DUF4468 domain-containing protein</fullName>
    </recommendedName>
</protein>
<evidence type="ECO:0000313" key="2">
    <source>
        <dbReference type="EMBL" id="BDD08751.1"/>
    </source>
</evidence>
<gene>
    <name evidence="2" type="ORF">FUAX_11830</name>
</gene>
<feature type="signal peptide" evidence="1">
    <location>
        <begin position="1"/>
        <end position="20"/>
    </location>
</feature>
<evidence type="ECO:0000313" key="3">
    <source>
        <dbReference type="Proteomes" id="UP001348817"/>
    </source>
</evidence>
<proteinExistence type="predicted"/>
<dbReference type="RefSeq" id="WP_338393987.1">
    <property type="nucleotide sequence ID" value="NZ_AP025314.1"/>
</dbReference>
<organism evidence="2 3">
    <name type="scientific">Fulvitalea axinellae</name>
    <dbReference type="NCBI Taxonomy" id="1182444"/>
    <lineage>
        <taxon>Bacteria</taxon>
        <taxon>Pseudomonadati</taxon>
        <taxon>Bacteroidota</taxon>
        <taxon>Cytophagia</taxon>
        <taxon>Cytophagales</taxon>
        <taxon>Persicobacteraceae</taxon>
        <taxon>Fulvitalea</taxon>
    </lineage>
</organism>
<dbReference type="EMBL" id="AP025314">
    <property type="protein sequence ID" value="BDD08751.1"/>
    <property type="molecule type" value="Genomic_DNA"/>
</dbReference>
<evidence type="ECO:0000256" key="1">
    <source>
        <dbReference type="SAM" id="SignalP"/>
    </source>
</evidence>
<keyword evidence="1" id="KW-0732">Signal</keyword>
<name>A0AAU9C9D8_9BACT</name>
<sequence length="219" mass="25915">MKSKYGFVLMAMLFATMGLAQRSDRLFPSELWHKGYMVLMSGDTLKAQIKYDFDNNAALLRHKGTIFSYSTRKILNFEIHDVTSDTYREFFALPYAVRDNYKVPYLFEVLYEGPLTLLSREKVAEETTIHNSGYSSYYSQQPYFTVTEKKLVFDYYILNMKGDIRPVTMRKKDLLQSMRKHSSEIKRYMKRNKLKLTKQEDLVRLVAYYNDLEESGARR</sequence>
<dbReference type="AlphaFoldDB" id="A0AAU9C9D8"/>